<dbReference type="KEGG" id="dar:Daro_2466"/>
<gene>
    <name evidence="1" type="ordered locus">Daro_2466</name>
</gene>
<proteinExistence type="predicted"/>
<dbReference type="OrthoDB" id="7057642at2"/>
<dbReference type="Pfam" id="PF11161">
    <property type="entry name" value="DUF2944"/>
    <property type="match status" value="1"/>
</dbReference>
<organism evidence="1">
    <name type="scientific">Dechloromonas aromatica (strain RCB)</name>
    <dbReference type="NCBI Taxonomy" id="159087"/>
    <lineage>
        <taxon>Bacteria</taxon>
        <taxon>Pseudomonadati</taxon>
        <taxon>Pseudomonadota</taxon>
        <taxon>Betaproteobacteria</taxon>
        <taxon>Rhodocyclales</taxon>
        <taxon>Azonexaceae</taxon>
        <taxon>Dechloromonas</taxon>
    </lineage>
</organism>
<dbReference type="STRING" id="159087.Daro_2466"/>
<protein>
    <recommendedName>
        <fullName evidence="2">DUF2946 domain-containing protein</fullName>
    </recommendedName>
</protein>
<reference evidence="1" key="1">
    <citation type="submission" date="2005-08" db="EMBL/GenBank/DDBJ databases">
        <title>Complete sequence of Dechloromonas aromatica RCB.</title>
        <authorList>
            <person name="Salinero K.K."/>
            <person name="Copeland A."/>
            <person name="Lucas S."/>
            <person name="Lapidus A."/>
            <person name="Barry K."/>
            <person name="Detter J.C."/>
            <person name="Glavina T."/>
            <person name="Hammon N."/>
            <person name="Israni S."/>
            <person name="Pitluck S."/>
            <person name="Di Bartolo G."/>
            <person name="Trong S."/>
            <person name="Schmutz J."/>
            <person name="Larimer F."/>
            <person name="Land M."/>
            <person name="Ivanova N."/>
            <person name="Richardson P."/>
        </authorList>
    </citation>
    <scope>NUCLEOTIDE SEQUENCE</scope>
    <source>
        <strain evidence="1">RCB</strain>
    </source>
</reference>
<dbReference type="AlphaFoldDB" id="Q47D80"/>
<dbReference type="HOGENOM" id="CLU_1375933_0_0_4"/>
<sequence>MAIDLSAIAKWPNVPACYDWLSLDRRGDWRLQGERVTHSGLIQFINRQYGRDESGCWFLQNGPQRVFVALASTPWIFRREGTGFVSHTGAPTGLLKALYLDEDGNLLLEAELGIGLLDDRDLAGILAECRAGNGKLASDEAIIHLMETGSGDIHWQNLRVQTIAAADLPKRFSFNPNPRP</sequence>
<accession>Q47D80</accession>
<dbReference type="eggNOG" id="ENOG5032RXQ">
    <property type="taxonomic scope" value="Bacteria"/>
</dbReference>
<name>Q47D80_DECAR</name>
<evidence type="ECO:0008006" key="2">
    <source>
        <dbReference type="Google" id="ProtNLM"/>
    </source>
</evidence>
<evidence type="ECO:0000313" key="1">
    <source>
        <dbReference type="EMBL" id="AAZ47201.1"/>
    </source>
</evidence>
<dbReference type="InterPro" id="IPR021332">
    <property type="entry name" value="DUF2944"/>
</dbReference>
<dbReference type="EMBL" id="CP000089">
    <property type="protein sequence ID" value="AAZ47201.1"/>
    <property type="molecule type" value="Genomic_DNA"/>
</dbReference>